<dbReference type="Proteomes" id="UP000235145">
    <property type="component" value="Unassembled WGS sequence"/>
</dbReference>
<feature type="compositionally biased region" description="Acidic residues" evidence="1">
    <location>
        <begin position="61"/>
        <end position="72"/>
    </location>
</feature>
<evidence type="ECO:0000313" key="3">
    <source>
        <dbReference type="Proteomes" id="UP000235145"/>
    </source>
</evidence>
<dbReference type="EMBL" id="NBSK02000002">
    <property type="protein sequence ID" value="KAJ0222277.1"/>
    <property type="molecule type" value="Genomic_DNA"/>
</dbReference>
<dbReference type="AlphaFoldDB" id="A0A9R1W925"/>
<organism evidence="2 3">
    <name type="scientific">Lactuca sativa</name>
    <name type="common">Garden lettuce</name>
    <dbReference type="NCBI Taxonomy" id="4236"/>
    <lineage>
        <taxon>Eukaryota</taxon>
        <taxon>Viridiplantae</taxon>
        <taxon>Streptophyta</taxon>
        <taxon>Embryophyta</taxon>
        <taxon>Tracheophyta</taxon>
        <taxon>Spermatophyta</taxon>
        <taxon>Magnoliopsida</taxon>
        <taxon>eudicotyledons</taxon>
        <taxon>Gunneridae</taxon>
        <taxon>Pentapetalae</taxon>
        <taxon>asterids</taxon>
        <taxon>campanulids</taxon>
        <taxon>Asterales</taxon>
        <taxon>Asteraceae</taxon>
        <taxon>Cichorioideae</taxon>
        <taxon>Cichorieae</taxon>
        <taxon>Lactucinae</taxon>
        <taxon>Lactuca</taxon>
    </lineage>
</organism>
<accession>A0A9R1W925</accession>
<gene>
    <name evidence="2" type="ORF">LSAT_V11C200083530</name>
</gene>
<comment type="caution">
    <text evidence="2">The sequence shown here is derived from an EMBL/GenBank/DDBJ whole genome shotgun (WGS) entry which is preliminary data.</text>
</comment>
<keyword evidence="3" id="KW-1185">Reference proteome</keyword>
<feature type="region of interest" description="Disordered" evidence="1">
    <location>
        <begin position="61"/>
        <end position="88"/>
    </location>
</feature>
<reference evidence="2 3" key="1">
    <citation type="journal article" date="2017" name="Nat. Commun.">
        <title>Genome assembly with in vitro proximity ligation data and whole-genome triplication in lettuce.</title>
        <authorList>
            <person name="Reyes-Chin-Wo S."/>
            <person name="Wang Z."/>
            <person name="Yang X."/>
            <person name="Kozik A."/>
            <person name="Arikit S."/>
            <person name="Song C."/>
            <person name="Xia L."/>
            <person name="Froenicke L."/>
            <person name="Lavelle D.O."/>
            <person name="Truco M.J."/>
            <person name="Xia R."/>
            <person name="Zhu S."/>
            <person name="Xu C."/>
            <person name="Xu H."/>
            <person name="Xu X."/>
            <person name="Cox K."/>
            <person name="Korf I."/>
            <person name="Meyers B.C."/>
            <person name="Michelmore R.W."/>
        </authorList>
    </citation>
    <scope>NUCLEOTIDE SEQUENCE [LARGE SCALE GENOMIC DNA]</scope>
    <source>
        <strain evidence="3">cv. Salinas</strain>
        <tissue evidence="2">Seedlings</tissue>
    </source>
</reference>
<protein>
    <submittedName>
        <fullName evidence="2">Uncharacterized protein</fullName>
    </submittedName>
</protein>
<evidence type="ECO:0000256" key="1">
    <source>
        <dbReference type="SAM" id="MobiDB-lite"/>
    </source>
</evidence>
<sequence>MVNICILSENKMLGVIESDYDWSPFPFSPFEIFDVEKSQNANGVGETACNMDENVLEEGEINKESDEEDEGISETISSNASGKNDGCRGRCQTGDAGRAVSNCERR</sequence>
<name>A0A9R1W925_LACSA</name>
<proteinExistence type="predicted"/>
<evidence type="ECO:0000313" key="2">
    <source>
        <dbReference type="EMBL" id="KAJ0222277.1"/>
    </source>
</evidence>